<evidence type="ECO:0000256" key="7">
    <source>
        <dbReference type="SAM" id="MobiDB-lite"/>
    </source>
</evidence>
<dbReference type="AlphaFoldDB" id="A0A388JR79"/>
<proteinExistence type="inferred from homology"/>
<dbReference type="Proteomes" id="UP000265515">
    <property type="component" value="Unassembled WGS sequence"/>
</dbReference>
<evidence type="ECO:0000256" key="6">
    <source>
        <dbReference type="ARBA" id="ARBA00034482"/>
    </source>
</evidence>
<dbReference type="GO" id="GO:0072659">
    <property type="term" value="P:protein localization to plasma membrane"/>
    <property type="evidence" value="ECO:0007669"/>
    <property type="project" value="TreeGrafter"/>
</dbReference>
<comment type="similarity">
    <text evidence="6">Belongs to the Hyccin family.</text>
</comment>
<dbReference type="Pfam" id="PF09790">
    <property type="entry name" value="Hyccin"/>
    <property type="match status" value="1"/>
</dbReference>
<accession>A0A388JR79</accession>
<evidence type="ECO:0000256" key="2">
    <source>
        <dbReference type="ARBA" id="ARBA00004514"/>
    </source>
</evidence>
<evidence type="ECO:0000256" key="3">
    <source>
        <dbReference type="ARBA" id="ARBA00022475"/>
    </source>
</evidence>
<name>A0A388JR79_CHABU</name>
<dbReference type="PANTHER" id="PTHR31220:SF1">
    <property type="entry name" value="GH21176P"/>
    <property type="match status" value="1"/>
</dbReference>
<keyword evidence="9" id="KW-1185">Reference proteome</keyword>
<dbReference type="STRING" id="69332.A0A388JR79"/>
<dbReference type="Gramene" id="GBG60314">
    <property type="protein sequence ID" value="GBG60314"/>
    <property type="gene ID" value="CBR_g4270"/>
</dbReference>
<sequence>MSSVPHDGVKSLERCLSASSDERKQHLYSLIQQISSRHASARRFLCNEGILAAMSNVLIESSSGGGDDEVCCWFYECFQSGNDDLQAITVAFVPLLSAVYLARSSSGSDEEDLAGFEAVLLALYTAEVKARAGKSVTIKVPSLSAPSIYHTPPPPSHSHHVTRRSWYGGRLPLSVGNLQQPQGFKTVQISPPLRVLHGVKPADRVAVVSVALEFFVRRIADMPESSKFDLCVMAEGIALRGCLWRGIGRLPDPIPTENSSSRDSLNGTASMQGVNGVSVENGRGKWEGESLAASEHGAEITAAGGRWKLGSDGLVEQETRGSSRGPASAMNSATAGLANLRIATRANDSGGNFDPTEGTPHSHKSGLSVDNVCRGDGKRMGGEGTSGANGCGRGGNGEQVVVKRVALSVELMRPLCRALGHCLFVSEYSPTLRAAAGSAARALYVRTSHDIVPEGILMTRCLLRILNYFENNSPESSR</sequence>
<dbReference type="InterPro" id="IPR018619">
    <property type="entry name" value="Hyccin"/>
</dbReference>
<evidence type="ECO:0000313" key="9">
    <source>
        <dbReference type="Proteomes" id="UP000265515"/>
    </source>
</evidence>
<comment type="caution">
    <text evidence="8">The sequence shown here is derived from an EMBL/GenBank/DDBJ whole genome shotgun (WGS) entry which is preliminary data.</text>
</comment>
<comment type="subcellular location">
    <subcellularLocation>
        <location evidence="1">Cell membrane</location>
    </subcellularLocation>
    <subcellularLocation>
        <location evidence="2">Cytoplasm</location>
        <location evidence="2">Cytosol</location>
    </subcellularLocation>
</comment>
<evidence type="ECO:0000313" key="8">
    <source>
        <dbReference type="EMBL" id="GBG60314.1"/>
    </source>
</evidence>
<dbReference type="EMBL" id="BFEA01000010">
    <property type="protein sequence ID" value="GBG60314.1"/>
    <property type="molecule type" value="Genomic_DNA"/>
</dbReference>
<dbReference type="GO" id="GO:0005829">
    <property type="term" value="C:cytosol"/>
    <property type="evidence" value="ECO:0007669"/>
    <property type="project" value="UniProtKB-SubCell"/>
</dbReference>
<keyword evidence="4" id="KW-0963">Cytoplasm</keyword>
<protein>
    <recommendedName>
        <fullName evidence="10">Hyccin</fullName>
    </recommendedName>
</protein>
<feature type="region of interest" description="Disordered" evidence="7">
    <location>
        <begin position="253"/>
        <end position="282"/>
    </location>
</feature>
<feature type="compositionally biased region" description="Polar residues" evidence="7">
    <location>
        <begin position="256"/>
        <end position="275"/>
    </location>
</feature>
<feature type="region of interest" description="Disordered" evidence="7">
    <location>
        <begin position="346"/>
        <end position="368"/>
    </location>
</feature>
<organism evidence="8 9">
    <name type="scientific">Chara braunii</name>
    <name type="common">Braun's stonewort</name>
    <dbReference type="NCBI Taxonomy" id="69332"/>
    <lineage>
        <taxon>Eukaryota</taxon>
        <taxon>Viridiplantae</taxon>
        <taxon>Streptophyta</taxon>
        <taxon>Charophyceae</taxon>
        <taxon>Charales</taxon>
        <taxon>Characeae</taxon>
        <taxon>Chara</taxon>
    </lineage>
</organism>
<evidence type="ECO:0000256" key="1">
    <source>
        <dbReference type="ARBA" id="ARBA00004236"/>
    </source>
</evidence>
<dbReference type="GO" id="GO:0046854">
    <property type="term" value="P:phosphatidylinositol phosphate biosynthetic process"/>
    <property type="evidence" value="ECO:0007669"/>
    <property type="project" value="TreeGrafter"/>
</dbReference>
<dbReference type="PANTHER" id="PTHR31220">
    <property type="entry name" value="HYCCIN RELATED"/>
    <property type="match status" value="1"/>
</dbReference>
<evidence type="ECO:0000256" key="4">
    <source>
        <dbReference type="ARBA" id="ARBA00022490"/>
    </source>
</evidence>
<keyword evidence="3" id="KW-1003">Cell membrane</keyword>
<reference evidence="8 9" key="1">
    <citation type="journal article" date="2018" name="Cell">
        <title>The Chara Genome: Secondary Complexity and Implications for Plant Terrestrialization.</title>
        <authorList>
            <person name="Nishiyama T."/>
            <person name="Sakayama H."/>
            <person name="Vries J.D."/>
            <person name="Buschmann H."/>
            <person name="Saint-Marcoux D."/>
            <person name="Ullrich K.K."/>
            <person name="Haas F.B."/>
            <person name="Vanderstraeten L."/>
            <person name="Becker D."/>
            <person name="Lang D."/>
            <person name="Vosolsobe S."/>
            <person name="Rombauts S."/>
            <person name="Wilhelmsson P.K.I."/>
            <person name="Janitza P."/>
            <person name="Kern R."/>
            <person name="Heyl A."/>
            <person name="Rumpler F."/>
            <person name="Villalobos L.I.A.C."/>
            <person name="Clay J.M."/>
            <person name="Skokan R."/>
            <person name="Toyoda A."/>
            <person name="Suzuki Y."/>
            <person name="Kagoshima H."/>
            <person name="Schijlen E."/>
            <person name="Tajeshwar N."/>
            <person name="Catarino B."/>
            <person name="Hetherington A.J."/>
            <person name="Saltykova A."/>
            <person name="Bonnot C."/>
            <person name="Breuninger H."/>
            <person name="Symeonidi A."/>
            <person name="Radhakrishnan G.V."/>
            <person name="Van Nieuwerburgh F."/>
            <person name="Deforce D."/>
            <person name="Chang C."/>
            <person name="Karol K.G."/>
            <person name="Hedrich R."/>
            <person name="Ulvskov P."/>
            <person name="Glockner G."/>
            <person name="Delwiche C.F."/>
            <person name="Petrasek J."/>
            <person name="Van de Peer Y."/>
            <person name="Friml J."/>
            <person name="Beilby M."/>
            <person name="Dolan L."/>
            <person name="Kohara Y."/>
            <person name="Sugano S."/>
            <person name="Fujiyama A."/>
            <person name="Delaux P.-M."/>
            <person name="Quint M."/>
            <person name="TheiBen G."/>
            <person name="Hagemann M."/>
            <person name="Harholt J."/>
            <person name="Dunand C."/>
            <person name="Zachgo S."/>
            <person name="Langdale J."/>
            <person name="Maumus F."/>
            <person name="Straeten D.V.D."/>
            <person name="Gould S.B."/>
            <person name="Rensing S.A."/>
        </authorList>
    </citation>
    <scope>NUCLEOTIDE SEQUENCE [LARGE SCALE GENOMIC DNA]</scope>
    <source>
        <strain evidence="8 9">S276</strain>
    </source>
</reference>
<evidence type="ECO:0008006" key="10">
    <source>
        <dbReference type="Google" id="ProtNLM"/>
    </source>
</evidence>
<dbReference type="OMA" id="QDCDCKE"/>
<dbReference type="GO" id="GO:0005886">
    <property type="term" value="C:plasma membrane"/>
    <property type="evidence" value="ECO:0007669"/>
    <property type="project" value="UniProtKB-SubCell"/>
</dbReference>
<keyword evidence="5" id="KW-0472">Membrane</keyword>
<gene>
    <name evidence="8" type="ORF">CBR_g4270</name>
</gene>
<evidence type="ECO:0000256" key="5">
    <source>
        <dbReference type="ARBA" id="ARBA00023136"/>
    </source>
</evidence>
<dbReference type="OrthoDB" id="18937at2759"/>